<keyword evidence="2" id="KW-1185">Reference proteome</keyword>
<dbReference type="EMBL" id="RCHU02000006">
    <property type="protein sequence ID" value="KAL3585951.1"/>
    <property type="molecule type" value="Genomic_DNA"/>
</dbReference>
<evidence type="ECO:0000313" key="2">
    <source>
        <dbReference type="Proteomes" id="UP000309997"/>
    </source>
</evidence>
<gene>
    <name evidence="1" type="ORF">D5086_012818</name>
</gene>
<comment type="caution">
    <text evidence="1">The sequence shown here is derived from an EMBL/GenBank/DDBJ whole genome shotgun (WGS) entry which is preliminary data.</text>
</comment>
<accession>A0ACC4C408</accession>
<dbReference type="Proteomes" id="UP000309997">
    <property type="component" value="Unassembled WGS sequence"/>
</dbReference>
<sequence>MNGQVLLTRDTYSLRQEGWTRGQSIDLKGTTRFGKSKSHPSSIWYSINVLLALFLQLPVFTEELPWTSKSYSKCPTPSN</sequence>
<proteinExistence type="predicted"/>
<organism evidence="1 2">
    <name type="scientific">Populus alba</name>
    <name type="common">White poplar</name>
    <dbReference type="NCBI Taxonomy" id="43335"/>
    <lineage>
        <taxon>Eukaryota</taxon>
        <taxon>Viridiplantae</taxon>
        <taxon>Streptophyta</taxon>
        <taxon>Embryophyta</taxon>
        <taxon>Tracheophyta</taxon>
        <taxon>Spermatophyta</taxon>
        <taxon>Magnoliopsida</taxon>
        <taxon>eudicotyledons</taxon>
        <taxon>Gunneridae</taxon>
        <taxon>Pentapetalae</taxon>
        <taxon>rosids</taxon>
        <taxon>fabids</taxon>
        <taxon>Malpighiales</taxon>
        <taxon>Salicaceae</taxon>
        <taxon>Saliceae</taxon>
        <taxon>Populus</taxon>
    </lineage>
</organism>
<protein>
    <submittedName>
        <fullName evidence="1">Uncharacterized protein</fullName>
    </submittedName>
</protein>
<name>A0ACC4C408_POPAL</name>
<reference evidence="1 2" key="1">
    <citation type="journal article" date="2024" name="Plant Biotechnol. J.">
        <title>Genome and CRISPR/Cas9 system of a widespread forest tree (Populus alba) in the world.</title>
        <authorList>
            <person name="Liu Y.J."/>
            <person name="Jiang P.F."/>
            <person name="Han X.M."/>
            <person name="Li X.Y."/>
            <person name="Wang H.M."/>
            <person name="Wang Y.J."/>
            <person name="Wang X.X."/>
            <person name="Zeng Q.Y."/>
        </authorList>
    </citation>
    <scope>NUCLEOTIDE SEQUENCE [LARGE SCALE GENOMIC DNA]</scope>
    <source>
        <strain evidence="2">cv. PAL-ZL1</strain>
    </source>
</reference>
<evidence type="ECO:0000313" key="1">
    <source>
        <dbReference type="EMBL" id="KAL3585951.1"/>
    </source>
</evidence>